<evidence type="ECO:0000313" key="1">
    <source>
        <dbReference type="EMBL" id="CAD9441800.1"/>
    </source>
</evidence>
<sequence>MKCAYCGIEWCYICAKGLPELNMGPPSSEAASGSIYLHNTGWKYNPARCPMYIGELGNVDPDDWEYNGSLDASGCVDEDKIEEWCLDKLHTWRALQKLREVKTRLGNDIWSELHEIFASVRNSGYTDTQIDAAAQTPLFVRLDPPSLVDAESHTEYEHAFD</sequence>
<accession>A0A7S2D2A8</accession>
<dbReference type="EMBL" id="HBGS01036055">
    <property type="protein sequence ID" value="CAD9441800.1"/>
    <property type="molecule type" value="Transcribed_RNA"/>
</dbReference>
<reference evidence="1" key="1">
    <citation type="submission" date="2021-01" db="EMBL/GenBank/DDBJ databases">
        <authorList>
            <person name="Corre E."/>
            <person name="Pelletier E."/>
            <person name="Niang G."/>
            <person name="Scheremetjew M."/>
            <person name="Finn R."/>
            <person name="Kale V."/>
            <person name="Holt S."/>
            <person name="Cochrane G."/>
            <person name="Meng A."/>
            <person name="Brown T."/>
            <person name="Cohen L."/>
        </authorList>
    </citation>
    <scope>NUCLEOTIDE SEQUENCE</scope>
    <source>
        <strain evidence="1">CCMP1381</strain>
    </source>
</reference>
<dbReference type="AlphaFoldDB" id="A0A7S2D2A8"/>
<protein>
    <submittedName>
        <fullName evidence="1">Uncharacterized protein</fullName>
    </submittedName>
</protein>
<gene>
    <name evidence="1" type="ORF">DSPE1174_LOCUS18673</name>
</gene>
<proteinExistence type="predicted"/>
<organism evidence="1">
    <name type="scientific">Octactis speculum</name>
    <dbReference type="NCBI Taxonomy" id="3111310"/>
    <lineage>
        <taxon>Eukaryota</taxon>
        <taxon>Sar</taxon>
        <taxon>Stramenopiles</taxon>
        <taxon>Ochrophyta</taxon>
        <taxon>Dictyochophyceae</taxon>
        <taxon>Dictyochales</taxon>
        <taxon>Dictyochaceae</taxon>
        <taxon>Octactis</taxon>
    </lineage>
</organism>
<name>A0A7S2D2A8_9STRA</name>